<comment type="caution">
    <text evidence="1">The sequence shown here is derived from an EMBL/GenBank/DDBJ whole genome shotgun (WGS) entry which is preliminary data.</text>
</comment>
<dbReference type="GO" id="GO:0003677">
    <property type="term" value="F:DNA binding"/>
    <property type="evidence" value="ECO:0007669"/>
    <property type="project" value="InterPro"/>
</dbReference>
<dbReference type="EMBL" id="LCFQ01000013">
    <property type="protein sequence ID" value="KKS96960.1"/>
    <property type="molecule type" value="Genomic_DNA"/>
</dbReference>
<dbReference type="STRING" id="1618578.UV74_C0013G0082"/>
<proteinExistence type="predicted"/>
<protein>
    <recommendedName>
        <fullName evidence="3">Nucleoid-associated protein</fullName>
    </recommendedName>
</protein>
<dbReference type="Pfam" id="PF02575">
    <property type="entry name" value="YbaB_DNA_bd"/>
    <property type="match status" value="1"/>
</dbReference>
<dbReference type="Gene3D" id="3.30.1310.10">
    <property type="entry name" value="Nucleoid-associated protein YbaB-like domain"/>
    <property type="match status" value="1"/>
</dbReference>
<dbReference type="InterPro" id="IPR004401">
    <property type="entry name" value="YbaB/EbfC"/>
</dbReference>
<reference evidence="1 2" key="1">
    <citation type="journal article" date="2015" name="Nature">
        <title>rRNA introns, odd ribosomes, and small enigmatic genomes across a large radiation of phyla.</title>
        <authorList>
            <person name="Brown C.T."/>
            <person name="Hug L.A."/>
            <person name="Thomas B.C."/>
            <person name="Sharon I."/>
            <person name="Castelle C.J."/>
            <person name="Singh A."/>
            <person name="Wilkins M.J."/>
            <person name="Williams K.H."/>
            <person name="Banfield J.F."/>
        </authorList>
    </citation>
    <scope>NUCLEOTIDE SEQUENCE [LARGE SCALE GENOMIC DNA]</scope>
</reference>
<accession>A0A0G1DGD0</accession>
<dbReference type="InterPro" id="IPR036894">
    <property type="entry name" value="YbaB-like_sf"/>
</dbReference>
<sequence length="107" mass="12008">MAIYLRQQRKYLAMFDKVKQGKQLLKMRSEAKKLQKELAEVTETVESGDVRVKVSADQKVIYIEKAGEKQDDVVKTINEAFKKVQKKAAQKMMESGGGLSGLLGGMQ</sequence>
<evidence type="ECO:0000313" key="1">
    <source>
        <dbReference type="EMBL" id="KKS96960.1"/>
    </source>
</evidence>
<evidence type="ECO:0008006" key="3">
    <source>
        <dbReference type="Google" id="ProtNLM"/>
    </source>
</evidence>
<organism evidence="1 2">
    <name type="scientific">Candidatus Woesebacteria bacterium GW2011_GWB1_43_14</name>
    <dbReference type="NCBI Taxonomy" id="1618578"/>
    <lineage>
        <taxon>Bacteria</taxon>
        <taxon>Candidatus Woeseibacteriota</taxon>
    </lineage>
</organism>
<name>A0A0G1DGD0_9BACT</name>
<dbReference type="SUPFAM" id="SSF82607">
    <property type="entry name" value="YbaB-like"/>
    <property type="match status" value="1"/>
</dbReference>
<dbReference type="AlphaFoldDB" id="A0A0G1DGD0"/>
<evidence type="ECO:0000313" key="2">
    <source>
        <dbReference type="Proteomes" id="UP000034090"/>
    </source>
</evidence>
<dbReference type="Proteomes" id="UP000034090">
    <property type="component" value="Unassembled WGS sequence"/>
</dbReference>
<gene>
    <name evidence="1" type="ORF">UV74_C0013G0082</name>
</gene>